<name>A0AB38DZF9_XANCH</name>
<dbReference type="Gene3D" id="1.10.10.10">
    <property type="entry name" value="Winged helix-like DNA-binding domain superfamily/Winged helix DNA-binding domain"/>
    <property type="match status" value="1"/>
</dbReference>
<evidence type="ECO:0000256" key="3">
    <source>
        <dbReference type="ARBA" id="ARBA00023082"/>
    </source>
</evidence>
<dbReference type="InterPro" id="IPR013324">
    <property type="entry name" value="RNA_pol_sigma_r3/r4-like"/>
</dbReference>
<evidence type="ECO:0000313" key="10">
    <source>
        <dbReference type="EMBL" id="SON87138.1"/>
    </source>
</evidence>
<keyword evidence="2" id="KW-0805">Transcription regulation</keyword>
<accession>A0AB38DZF9</accession>
<evidence type="ECO:0000256" key="4">
    <source>
        <dbReference type="ARBA" id="ARBA00023163"/>
    </source>
</evidence>
<dbReference type="PANTHER" id="PTHR43133">
    <property type="entry name" value="RNA POLYMERASE ECF-TYPE SIGMA FACTO"/>
    <property type="match status" value="1"/>
</dbReference>
<feature type="transmembrane region" description="Helical" evidence="6">
    <location>
        <begin position="71"/>
        <end position="89"/>
    </location>
</feature>
<keyword evidence="6" id="KW-0812">Transmembrane</keyword>
<dbReference type="GO" id="GO:0016987">
    <property type="term" value="F:sigma factor activity"/>
    <property type="evidence" value="ECO:0007669"/>
    <property type="project" value="UniProtKB-KW"/>
</dbReference>
<evidence type="ECO:0000313" key="12">
    <source>
        <dbReference type="Proteomes" id="UP000234181"/>
    </source>
</evidence>
<dbReference type="SUPFAM" id="SSF88946">
    <property type="entry name" value="Sigma2 domain of RNA polymerase sigma factors"/>
    <property type="match status" value="1"/>
</dbReference>
<dbReference type="NCBIfam" id="NF009186">
    <property type="entry name" value="PRK12534.1"/>
    <property type="match status" value="1"/>
</dbReference>
<keyword evidence="12" id="KW-1185">Reference proteome</keyword>
<comment type="caution">
    <text evidence="10">The sequence shown here is derived from an EMBL/GenBank/DDBJ whole genome shotgun (WGS) entry which is preliminary data.</text>
</comment>
<dbReference type="InterPro" id="IPR013249">
    <property type="entry name" value="RNA_pol_sigma70_r4_t2"/>
</dbReference>
<dbReference type="InterPro" id="IPR013325">
    <property type="entry name" value="RNA_pol_sigma_r2"/>
</dbReference>
<keyword evidence="3" id="KW-0731">Sigma factor</keyword>
<comment type="similarity">
    <text evidence="1">Belongs to the sigma-70 factor family. ECF subfamily.</text>
</comment>
<evidence type="ECO:0000256" key="2">
    <source>
        <dbReference type="ARBA" id="ARBA00023015"/>
    </source>
</evidence>
<proteinExistence type="inferred from homology"/>
<evidence type="ECO:0008006" key="13">
    <source>
        <dbReference type="Google" id="ProtNLM"/>
    </source>
</evidence>
<feature type="domain" description="RNA polymerase sigma factor 70 region 4 type 2" evidence="8">
    <location>
        <begin position="274"/>
        <end position="326"/>
    </location>
</feature>
<evidence type="ECO:0000256" key="6">
    <source>
        <dbReference type="SAM" id="Phobius"/>
    </source>
</evidence>
<dbReference type="Pfam" id="PF04542">
    <property type="entry name" value="Sigma70_r2"/>
    <property type="match status" value="1"/>
</dbReference>
<protein>
    <recommendedName>
        <fullName evidence="13">RNA polymerase sigma factor</fullName>
    </recommendedName>
</protein>
<dbReference type="EMBL" id="OCYT01000088">
    <property type="protein sequence ID" value="SON79977.1"/>
    <property type="molecule type" value="Genomic_DNA"/>
</dbReference>
<dbReference type="Gene3D" id="1.10.1740.10">
    <property type="match status" value="1"/>
</dbReference>
<dbReference type="InterPro" id="IPR036388">
    <property type="entry name" value="WH-like_DNA-bd_sf"/>
</dbReference>
<keyword evidence="4" id="KW-0804">Transcription</keyword>
<evidence type="ECO:0000313" key="9">
    <source>
        <dbReference type="EMBL" id="SON79977.1"/>
    </source>
</evidence>
<feature type="transmembrane region" description="Helical" evidence="6">
    <location>
        <begin position="46"/>
        <end position="64"/>
    </location>
</feature>
<dbReference type="Proteomes" id="UP000234181">
    <property type="component" value="Unassembled WGS sequence"/>
</dbReference>
<dbReference type="GO" id="GO:0003677">
    <property type="term" value="F:DNA binding"/>
    <property type="evidence" value="ECO:0007669"/>
    <property type="project" value="InterPro"/>
</dbReference>
<evidence type="ECO:0000259" key="7">
    <source>
        <dbReference type="Pfam" id="PF04542"/>
    </source>
</evidence>
<feature type="region of interest" description="Disordered" evidence="5">
    <location>
        <begin position="126"/>
        <end position="159"/>
    </location>
</feature>
<dbReference type="PANTHER" id="PTHR43133:SF62">
    <property type="entry name" value="RNA POLYMERASE SIGMA FACTOR SIGZ"/>
    <property type="match status" value="1"/>
</dbReference>
<feature type="domain" description="RNA polymerase sigma-70 region 2" evidence="7">
    <location>
        <begin position="175"/>
        <end position="242"/>
    </location>
</feature>
<dbReference type="CDD" id="cd06171">
    <property type="entry name" value="Sigma70_r4"/>
    <property type="match status" value="1"/>
</dbReference>
<keyword evidence="6" id="KW-1133">Transmembrane helix</keyword>
<dbReference type="EMBL" id="OCYS01000081">
    <property type="protein sequence ID" value="SON87138.1"/>
    <property type="molecule type" value="Genomic_DNA"/>
</dbReference>
<dbReference type="InterPro" id="IPR007627">
    <property type="entry name" value="RNA_pol_sigma70_r2"/>
</dbReference>
<dbReference type="Proteomes" id="UP000234166">
    <property type="component" value="Unassembled WGS sequence"/>
</dbReference>
<dbReference type="InterPro" id="IPR014284">
    <property type="entry name" value="RNA_pol_sigma-70_dom"/>
</dbReference>
<evidence type="ECO:0000256" key="5">
    <source>
        <dbReference type="SAM" id="MobiDB-lite"/>
    </source>
</evidence>
<organism evidence="10 11">
    <name type="scientific">Xanthomonas campestris pv. phaseoli</name>
    <dbReference type="NCBI Taxonomy" id="317013"/>
    <lineage>
        <taxon>Bacteria</taxon>
        <taxon>Pseudomonadati</taxon>
        <taxon>Pseudomonadota</taxon>
        <taxon>Gammaproteobacteria</taxon>
        <taxon>Lysobacterales</taxon>
        <taxon>Lysobacteraceae</taxon>
        <taxon>Xanthomonas</taxon>
    </lineage>
</organism>
<evidence type="ECO:0000256" key="1">
    <source>
        <dbReference type="ARBA" id="ARBA00010641"/>
    </source>
</evidence>
<dbReference type="NCBIfam" id="TIGR02937">
    <property type="entry name" value="sigma70-ECF"/>
    <property type="match status" value="1"/>
</dbReference>
<sequence length="332" mass="36518">MAKAYLWINAVLYFVLAVWCTLSPAKTATAVGYTQLSPAGQSEYLVIYGGLQLGMAFLFGYFAWIDQARTGLVVALAFYAPIVLFRSVSLSRLWPVSAPTVALAGVEILLLLAAVLLCCCGSSVSERHARPSPVASPPPHPTPDRMSAIPGHDDDETGRLLTATAGGDRHAFEALYRQTSAKLFGVCLRMIPQRAEAEEVLQDVFTLIWHKAGQFDPSRARGLTWLAMIARNKAIDHLRANAPQRRNVALDDAGELRASDASPLDRTERASTRRRIDHCLAELEQPRSELIRTAFFEGITYEELAARTDTPIGTVKSWIRRGLAKLKACLER</sequence>
<dbReference type="InterPro" id="IPR039425">
    <property type="entry name" value="RNA_pol_sigma-70-like"/>
</dbReference>
<feature type="transmembrane region" description="Helical" evidence="6">
    <location>
        <begin position="101"/>
        <end position="120"/>
    </location>
</feature>
<evidence type="ECO:0000259" key="8">
    <source>
        <dbReference type="Pfam" id="PF08281"/>
    </source>
</evidence>
<dbReference type="SUPFAM" id="SSF88659">
    <property type="entry name" value="Sigma3 and sigma4 domains of RNA polymerase sigma factors"/>
    <property type="match status" value="1"/>
</dbReference>
<keyword evidence="6" id="KW-0472">Membrane</keyword>
<gene>
    <name evidence="9" type="ORF">XAP6984_330064</name>
    <name evidence="10" type="ORF">XAP7430_280064</name>
</gene>
<dbReference type="GO" id="GO:0006352">
    <property type="term" value="P:DNA-templated transcription initiation"/>
    <property type="evidence" value="ECO:0007669"/>
    <property type="project" value="InterPro"/>
</dbReference>
<dbReference type="Pfam" id="PF08281">
    <property type="entry name" value="Sigma70_r4_2"/>
    <property type="match status" value="1"/>
</dbReference>
<reference evidence="11 12" key="1">
    <citation type="submission" date="2017-10" db="EMBL/GenBank/DDBJ databases">
        <authorList>
            <person name="Regsiter A."/>
            <person name="William W."/>
        </authorList>
    </citation>
    <scope>NUCLEOTIDE SEQUENCE [LARGE SCALE GENOMIC DNA]</scope>
    <source>
        <strain evidence="9 12">CFBP6984</strain>
        <strain evidence="10 11">CFBP7430</strain>
    </source>
</reference>
<evidence type="ECO:0000313" key="11">
    <source>
        <dbReference type="Proteomes" id="UP000234166"/>
    </source>
</evidence>
<dbReference type="AlphaFoldDB" id="A0AB38DZF9"/>